<feature type="domain" description="Transcription initiation factor IIE subunit alpha N-terminal" evidence="1">
    <location>
        <begin position="22"/>
        <end position="185"/>
    </location>
</feature>
<dbReference type="EMBL" id="VRMN01000002">
    <property type="protein sequence ID" value="KAA8496395.1"/>
    <property type="molecule type" value="Genomic_DNA"/>
</dbReference>
<dbReference type="SMART" id="SM00531">
    <property type="entry name" value="TFIIE"/>
    <property type="match status" value="1"/>
</dbReference>
<dbReference type="Gene3D" id="3.30.40.10">
    <property type="entry name" value="Zinc/RING finger domain, C3HC4 (zinc finger)"/>
    <property type="match status" value="1"/>
</dbReference>
<dbReference type="GO" id="GO:0006367">
    <property type="term" value="P:transcription initiation at RNA polymerase II promoter"/>
    <property type="evidence" value="ECO:0007669"/>
    <property type="project" value="InterPro"/>
</dbReference>
<evidence type="ECO:0000313" key="2">
    <source>
        <dbReference type="EMBL" id="KAA8496395.1"/>
    </source>
</evidence>
<dbReference type="OMA" id="NRQMRFI"/>
<dbReference type="Proteomes" id="UP000324585">
    <property type="component" value="Unassembled WGS sequence"/>
</dbReference>
<dbReference type="InterPro" id="IPR002853">
    <property type="entry name" value="TFIIE_asu"/>
</dbReference>
<reference evidence="3" key="1">
    <citation type="journal article" date="2019" name="Nat. Commun.">
        <title>Expansion of phycobilisome linker gene families in mesophilic red algae.</title>
        <authorList>
            <person name="Lee J."/>
            <person name="Kim D."/>
            <person name="Bhattacharya D."/>
            <person name="Yoon H.S."/>
        </authorList>
    </citation>
    <scope>NUCLEOTIDE SEQUENCE [LARGE SCALE GENOMIC DNA]</scope>
    <source>
        <strain evidence="3">CCMP 1328</strain>
    </source>
</reference>
<protein>
    <submittedName>
        <fullName evidence="2">General transcription factor IIE subunit 1</fullName>
    </submittedName>
</protein>
<organism evidence="2 3">
    <name type="scientific">Porphyridium purpureum</name>
    <name type="common">Red alga</name>
    <name type="synonym">Porphyridium cruentum</name>
    <dbReference type="NCBI Taxonomy" id="35688"/>
    <lineage>
        <taxon>Eukaryota</taxon>
        <taxon>Rhodophyta</taxon>
        <taxon>Bangiophyceae</taxon>
        <taxon>Porphyridiales</taxon>
        <taxon>Porphyridiaceae</taxon>
        <taxon>Porphyridium</taxon>
    </lineage>
</organism>
<gene>
    <name evidence="2" type="ORF">FVE85_0124</name>
</gene>
<sequence>MAEIPTVVLDFTRMALRAFYSDVYVVVADIILFERNYAKEETIVEKLAGSAAKDVRAILDLMKRALILRCEKRTQRRVVEKKGPGWFRSVTSQFWFVDFQTFLDLVRYRFHFMRLGIKHRIENELEHQKYVCENCARSYTALDVNRLVDFNTGMLVCDKQLGRKRVCRGAVVEEDTQGEEQRARELQNTLESQLRPLVELLEACDGVHVPAHPLEGADEAVWGKYVPETVDGTGRSVNIHVSEFETYGARPNAVAVELVDSNADQVTAPSQDSMIPEKPVWFQQEGLAAGGQKPAEVQATMLSKKDPAVPSGGAEAAAAGTSGSAYYEAYLRDQQAQQQHEGADTAAAVAPIKGEEEEGEEEFDANFVDVPSSIPTGLDVPSRPQQQQSEQEELFVMVGETKLKLDEITEEHTEKMTPTEYEDYYAKLRLAGYIEVEE</sequence>
<keyword evidence="3" id="KW-1185">Reference proteome</keyword>
<dbReference type="PANTHER" id="PTHR13097">
    <property type="entry name" value="TRANSCRIPTION INITIATION FACTOR IIE, ALPHA SUBUNIT"/>
    <property type="match status" value="1"/>
</dbReference>
<comment type="caution">
    <text evidence="2">The sequence shown here is derived from an EMBL/GenBank/DDBJ whole genome shotgun (WGS) entry which is preliminary data.</text>
</comment>
<dbReference type="InterPro" id="IPR013083">
    <property type="entry name" value="Znf_RING/FYVE/PHD"/>
</dbReference>
<dbReference type="SUPFAM" id="SSF57783">
    <property type="entry name" value="Zinc beta-ribbon"/>
    <property type="match status" value="1"/>
</dbReference>
<accession>A0A5J4YZ42</accession>
<dbReference type="OrthoDB" id="361102at2759"/>
<evidence type="ECO:0000313" key="3">
    <source>
        <dbReference type="Proteomes" id="UP000324585"/>
    </source>
</evidence>
<evidence type="ECO:0000259" key="1">
    <source>
        <dbReference type="SMART" id="SM00531"/>
    </source>
</evidence>
<dbReference type="InterPro" id="IPR039997">
    <property type="entry name" value="TFE"/>
</dbReference>
<name>A0A5J4YZ42_PORPP</name>
<proteinExistence type="predicted"/>
<dbReference type="PANTHER" id="PTHR13097:SF7">
    <property type="entry name" value="GENERAL TRANSCRIPTION FACTOR IIE SUBUNIT 1"/>
    <property type="match status" value="1"/>
</dbReference>
<dbReference type="AlphaFoldDB" id="A0A5J4YZ42"/>
<dbReference type="GO" id="GO:0005673">
    <property type="term" value="C:transcription factor TFIIE complex"/>
    <property type="evidence" value="ECO:0007669"/>
    <property type="project" value="TreeGrafter"/>
</dbReference>